<accession>A0A059FY60</accession>
<evidence type="ECO:0000313" key="2">
    <source>
        <dbReference type="Proteomes" id="UP000025061"/>
    </source>
</evidence>
<dbReference type="EMBL" id="ARYI01000003">
    <property type="protein sequence ID" value="KCZ95640.1"/>
    <property type="molecule type" value="Genomic_DNA"/>
</dbReference>
<proteinExistence type="predicted"/>
<protein>
    <recommendedName>
        <fullName evidence="3">TetR family transcriptional regulator</fullName>
    </recommendedName>
</protein>
<dbReference type="AlphaFoldDB" id="A0A059FY60"/>
<dbReference type="InterPro" id="IPR009057">
    <property type="entry name" value="Homeodomain-like_sf"/>
</dbReference>
<evidence type="ECO:0008006" key="3">
    <source>
        <dbReference type="Google" id="ProtNLM"/>
    </source>
</evidence>
<sequence>MPRPAGARNHDFDVKRAALLDALTDFALSADLRRPSLRQFAQAMNASEPTLRHYFGDRRGLILEILDNIGRKGAPLWAVVALPSANPATAFEEYFRISEAGMRLGGFIRAHAFGLIEGLADEALGQAYLEKVLEPALNAVSDKLRATPGAPQDETALRAAALAALSPLLVMSLHQELLGGATSAPIDSGQVISTLQGWLGKALTP</sequence>
<reference evidence="1 2" key="1">
    <citation type="submission" date="2013-04" db="EMBL/GenBank/DDBJ databases">
        <title>Hyphomonas hirschiana VP5 Genome Sequencing.</title>
        <authorList>
            <person name="Lai Q."/>
            <person name="Shao Z."/>
        </authorList>
    </citation>
    <scope>NUCLEOTIDE SEQUENCE [LARGE SCALE GENOMIC DNA]</scope>
    <source>
        <strain evidence="1 2">VP5</strain>
    </source>
</reference>
<organism evidence="1 2">
    <name type="scientific">Hyphomonas hirschiana VP5</name>
    <dbReference type="NCBI Taxonomy" id="1280951"/>
    <lineage>
        <taxon>Bacteria</taxon>
        <taxon>Pseudomonadati</taxon>
        <taxon>Pseudomonadota</taxon>
        <taxon>Alphaproteobacteria</taxon>
        <taxon>Hyphomonadales</taxon>
        <taxon>Hyphomonadaceae</taxon>
        <taxon>Hyphomonas</taxon>
    </lineage>
</organism>
<comment type="caution">
    <text evidence="1">The sequence shown here is derived from an EMBL/GenBank/DDBJ whole genome shotgun (WGS) entry which is preliminary data.</text>
</comment>
<dbReference type="Gene3D" id="1.10.357.10">
    <property type="entry name" value="Tetracycline Repressor, domain 2"/>
    <property type="match status" value="1"/>
</dbReference>
<dbReference type="OrthoDB" id="5512127at2"/>
<dbReference type="SUPFAM" id="SSF46689">
    <property type="entry name" value="Homeodomain-like"/>
    <property type="match status" value="1"/>
</dbReference>
<evidence type="ECO:0000313" key="1">
    <source>
        <dbReference type="EMBL" id="KCZ95640.1"/>
    </source>
</evidence>
<dbReference type="PATRIC" id="fig|1280951.3.peg.1166"/>
<dbReference type="RefSeq" id="WP_011645507.1">
    <property type="nucleotide sequence ID" value="NZ_ARYI01000003.1"/>
</dbReference>
<keyword evidence="2" id="KW-1185">Reference proteome</keyword>
<gene>
    <name evidence="1" type="ORF">HHI_05770</name>
</gene>
<name>A0A059FY60_9PROT</name>
<dbReference type="Proteomes" id="UP000025061">
    <property type="component" value="Unassembled WGS sequence"/>
</dbReference>